<dbReference type="Pfam" id="PF00781">
    <property type="entry name" value="DAGK_cat"/>
    <property type="match status" value="1"/>
</dbReference>
<keyword evidence="3" id="KW-0418">Kinase</keyword>
<dbReference type="InterPro" id="IPR045540">
    <property type="entry name" value="YegS/DAGK_C"/>
</dbReference>
<dbReference type="InterPro" id="IPR016064">
    <property type="entry name" value="NAD/diacylglycerol_kinase_sf"/>
</dbReference>
<dbReference type="Proteomes" id="UP000464214">
    <property type="component" value="Chromosome"/>
</dbReference>
<dbReference type="Gene3D" id="2.60.200.40">
    <property type="match status" value="1"/>
</dbReference>
<sequence>MKKILFVINPISGDIDKQELEENIQAFCRRHEITGQFFKTSGEQDEEKLRQEIKSFQPETVAAVGGDGTVSLVAKEIINTDVALAILPQGSGNGLSKDLDIPQTFDEALQVLIENRVKAIDTLDVNGQVSIHICDMGFNALVVKRFCEGDTRGPGAYARIAMQEFIGYTAKNYTITSRGKTLFEGEAFMVTVTNAKAFGSNAAINPNGIINDGCFEICVMEPFPKMSSIGILYRLYTDSIDESVYTQRFSCSEATILNQEDDQIQIDGEPLESEKQVHIKVQPQTLKVLLPPLPDAAAE</sequence>
<protein>
    <recommendedName>
        <fullName evidence="5">DAGKc domain-containing protein</fullName>
    </recommendedName>
</protein>
<dbReference type="Gene3D" id="3.40.50.10330">
    <property type="entry name" value="Probable inorganic polyphosphate/atp-NAD kinase, domain 1"/>
    <property type="match status" value="1"/>
</dbReference>
<feature type="domain" description="DAGKc" evidence="5">
    <location>
        <begin position="1"/>
        <end position="129"/>
    </location>
</feature>
<proteinExistence type="predicted"/>
<dbReference type="Pfam" id="PF19279">
    <property type="entry name" value="YegS_C"/>
    <property type="match status" value="1"/>
</dbReference>
<evidence type="ECO:0000259" key="5">
    <source>
        <dbReference type="PROSITE" id="PS50146"/>
    </source>
</evidence>
<dbReference type="PANTHER" id="PTHR12358:SF106">
    <property type="entry name" value="LIPID KINASE YEGS"/>
    <property type="match status" value="1"/>
</dbReference>
<keyword evidence="2" id="KW-0547">Nucleotide-binding</keyword>
<dbReference type="InterPro" id="IPR050187">
    <property type="entry name" value="Lipid_Phosphate_FormReg"/>
</dbReference>
<dbReference type="PANTHER" id="PTHR12358">
    <property type="entry name" value="SPHINGOSINE KINASE"/>
    <property type="match status" value="1"/>
</dbReference>
<keyword evidence="4" id="KW-0067">ATP-binding</keyword>
<dbReference type="RefSeq" id="WP_160688556.1">
    <property type="nucleotide sequence ID" value="NZ_CP047897.1"/>
</dbReference>
<evidence type="ECO:0000256" key="3">
    <source>
        <dbReference type="ARBA" id="ARBA00022777"/>
    </source>
</evidence>
<evidence type="ECO:0000313" key="7">
    <source>
        <dbReference type="Proteomes" id="UP000464214"/>
    </source>
</evidence>
<dbReference type="SUPFAM" id="SSF111331">
    <property type="entry name" value="NAD kinase/diacylglycerol kinase-like"/>
    <property type="match status" value="1"/>
</dbReference>
<dbReference type="SMART" id="SM00046">
    <property type="entry name" value="DAGKc"/>
    <property type="match status" value="1"/>
</dbReference>
<keyword evidence="1" id="KW-0808">Transferase</keyword>
<evidence type="ECO:0000313" key="6">
    <source>
        <dbReference type="EMBL" id="QHL86294.1"/>
    </source>
</evidence>
<gene>
    <name evidence="6" type="ORF">GU926_02080</name>
</gene>
<dbReference type="KEGG" id="nib:GU926_02080"/>
<evidence type="ECO:0000256" key="1">
    <source>
        <dbReference type="ARBA" id="ARBA00022679"/>
    </source>
</evidence>
<evidence type="ECO:0000256" key="4">
    <source>
        <dbReference type="ARBA" id="ARBA00022840"/>
    </source>
</evidence>
<dbReference type="GO" id="GO:0016301">
    <property type="term" value="F:kinase activity"/>
    <property type="evidence" value="ECO:0007669"/>
    <property type="project" value="UniProtKB-KW"/>
</dbReference>
<dbReference type="GO" id="GO:0005524">
    <property type="term" value="F:ATP binding"/>
    <property type="evidence" value="ECO:0007669"/>
    <property type="project" value="UniProtKB-KW"/>
</dbReference>
<reference evidence="6 7" key="1">
    <citation type="submission" date="2020-01" db="EMBL/GenBank/DDBJ databases">
        <authorList>
            <person name="Kim M."/>
        </authorList>
    </citation>
    <scope>NUCLEOTIDE SEQUENCE [LARGE SCALE GENOMIC DNA]</scope>
    <source>
        <strain evidence="6 7">BT10</strain>
    </source>
</reference>
<dbReference type="InterPro" id="IPR001206">
    <property type="entry name" value="Diacylglycerol_kinase_cat_dom"/>
</dbReference>
<dbReference type="PROSITE" id="PS50146">
    <property type="entry name" value="DAGK"/>
    <property type="match status" value="1"/>
</dbReference>
<organism evidence="6 7">
    <name type="scientific">Nibribacter ruber</name>
    <dbReference type="NCBI Taxonomy" id="2698458"/>
    <lineage>
        <taxon>Bacteria</taxon>
        <taxon>Pseudomonadati</taxon>
        <taxon>Bacteroidota</taxon>
        <taxon>Cytophagia</taxon>
        <taxon>Cytophagales</taxon>
        <taxon>Hymenobacteraceae</taxon>
        <taxon>Nibribacter</taxon>
    </lineage>
</organism>
<dbReference type="AlphaFoldDB" id="A0A6P1NVC5"/>
<keyword evidence="7" id="KW-1185">Reference proteome</keyword>
<evidence type="ECO:0000256" key="2">
    <source>
        <dbReference type="ARBA" id="ARBA00022741"/>
    </source>
</evidence>
<dbReference type="InterPro" id="IPR017438">
    <property type="entry name" value="ATP-NAD_kinase_N"/>
</dbReference>
<dbReference type="EMBL" id="CP047897">
    <property type="protein sequence ID" value="QHL86294.1"/>
    <property type="molecule type" value="Genomic_DNA"/>
</dbReference>
<name>A0A6P1NVC5_9BACT</name>
<accession>A0A6P1NVC5</accession>
<dbReference type="GO" id="GO:0005886">
    <property type="term" value="C:plasma membrane"/>
    <property type="evidence" value="ECO:0007669"/>
    <property type="project" value="TreeGrafter"/>
</dbReference>